<dbReference type="PRINTS" id="PR01045">
    <property type="entry name" value="TRNASYNTHGB"/>
</dbReference>
<evidence type="ECO:0000259" key="11">
    <source>
        <dbReference type="Pfam" id="PF05746"/>
    </source>
</evidence>
<evidence type="ECO:0000256" key="8">
    <source>
        <dbReference type="ARBA" id="ARBA00023146"/>
    </source>
</evidence>
<evidence type="ECO:0000256" key="2">
    <source>
        <dbReference type="ARBA" id="ARBA00008226"/>
    </source>
</evidence>
<keyword evidence="5 10" id="KW-0547">Nucleotide-binding</keyword>
<evidence type="ECO:0000256" key="7">
    <source>
        <dbReference type="ARBA" id="ARBA00022917"/>
    </source>
</evidence>
<keyword evidence="7 10" id="KW-0648">Protein biosynthesis</keyword>
<comment type="subunit">
    <text evidence="10">Tetramer of two alpha and two beta subunits.</text>
</comment>
<evidence type="ECO:0000256" key="6">
    <source>
        <dbReference type="ARBA" id="ARBA00022840"/>
    </source>
</evidence>
<comment type="catalytic activity">
    <reaction evidence="9 10">
        <text>tRNA(Gly) + glycine + ATP = glycyl-tRNA(Gly) + AMP + diphosphate</text>
        <dbReference type="Rhea" id="RHEA:16013"/>
        <dbReference type="Rhea" id="RHEA-COMP:9664"/>
        <dbReference type="Rhea" id="RHEA-COMP:9683"/>
        <dbReference type="ChEBI" id="CHEBI:30616"/>
        <dbReference type="ChEBI" id="CHEBI:33019"/>
        <dbReference type="ChEBI" id="CHEBI:57305"/>
        <dbReference type="ChEBI" id="CHEBI:78442"/>
        <dbReference type="ChEBI" id="CHEBI:78522"/>
        <dbReference type="ChEBI" id="CHEBI:456215"/>
        <dbReference type="EC" id="6.1.1.14"/>
    </reaction>
</comment>
<dbReference type="Proteomes" id="UP000182409">
    <property type="component" value="Unassembled WGS sequence"/>
</dbReference>
<dbReference type="PROSITE" id="PS50861">
    <property type="entry name" value="AA_TRNA_LIGASE_II_GLYAB"/>
    <property type="match status" value="1"/>
</dbReference>
<dbReference type="AlphaFoldDB" id="A0A1H4JJF3"/>
<accession>A0A1H4JJF3</accession>
<evidence type="ECO:0000256" key="10">
    <source>
        <dbReference type="HAMAP-Rule" id="MF_00255"/>
    </source>
</evidence>
<feature type="domain" description="DALR anticodon binding" evidence="11">
    <location>
        <begin position="594"/>
        <end position="690"/>
    </location>
</feature>
<dbReference type="SUPFAM" id="SSF109604">
    <property type="entry name" value="HD-domain/PDEase-like"/>
    <property type="match status" value="1"/>
</dbReference>
<evidence type="ECO:0000313" key="12">
    <source>
        <dbReference type="EMBL" id="SEB46454.1"/>
    </source>
</evidence>
<evidence type="ECO:0000256" key="1">
    <source>
        <dbReference type="ARBA" id="ARBA00004496"/>
    </source>
</evidence>
<evidence type="ECO:0000256" key="9">
    <source>
        <dbReference type="ARBA" id="ARBA00047937"/>
    </source>
</evidence>
<organism evidence="12 13">
    <name type="scientific">Terriglobus roseus</name>
    <dbReference type="NCBI Taxonomy" id="392734"/>
    <lineage>
        <taxon>Bacteria</taxon>
        <taxon>Pseudomonadati</taxon>
        <taxon>Acidobacteriota</taxon>
        <taxon>Terriglobia</taxon>
        <taxon>Terriglobales</taxon>
        <taxon>Acidobacteriaceae</taxon>
        <taxon>Terriglobus</taxon>
    </lineage>
</organism>
<protein>
    <recommendedName>
        <fullName evidence="10">Glycine--tRNA ligase beta subunit</fullName>
        <ecNumber evidence="10">6.1.1.14</ecNumber>
    </recommendedName>
    <alternativeName>
        <fullName evidence="10">Glycyl-tRNA synthetase beta subunit</fullName>
        <shortName evidence="10">GlyRS</shortName>
    </alternativeName>
</protein>
<keyword evidence="8 10" id="KW-0030">Aminoacyl-tRNA synthetase</keyword>
<evidence type="ECO:0000313" key="13">
    <source>
        <dbReference type="Proteomes" id="UP000182409"/>
    </source>
</evidence>
<dbReference type="InterPro" id="IPR006194">
    <property type="entry name" value="Gly-tRNA-synth_heterodimer"/>
</dbReference>
<dbReference type="InterPro" id="IPR008909">
    <property type="entry name" value="DALR_anticod-bd"/>
</dbReference>
<dbReference type="Pfam" id="PF05746">
    <property type="entry name" value="DALR_1"/>
    <property type="match status" value="1"/>
</dbReference>
<dbReference type="GO" id="GO:0005524">
    <property type="term" value="F:ATP binding"/>
    <property type="evidence" value="ECO:0007669"/>
    <property type="project" value="UniProtKB-UniRule"/>
</dbReference>
<dbReference type="PANTHER" id="PTHR30075:SF2">
    <property type="entry name" value="GLYCINE--TRNA LIGASE, CHLOROPLASTIC_MITOCHONDRIAL 2"/>
    <property type="match status" value="1"/>
</dbReference>
<dbReference type="GO" id="GO:0006420">
    <property type="term" value="P:arginyl-tRNA aminoacylation"/>
    <property type="evidence" value="ECO:0007669"/>
    <property type="project" value="InterPro"/>
</dbReference>
<dbReference type="GO" id="GO:0004820">
    <property type="term" value="F:glycine-tRNA ligase activity"/>
    <property type="evidence" value="ECO:0007669"/>
    <property type="project" value="UniProtKB-UniRule"/>
</dbReference>
<dbReference type="RefSeq" id="WP_074652327.1">
    <property type="nucleotide sequence ID" value="NZ_FNSD01000001.1"/>
</dbReference>
<evidence type="ECO:0000256" key="5">
    <source>
        <dbReference type="ARBA" id="ARBA00022741"/>
    </source>
</evidence>
<keyword evidence="4 10" id="KW-0436">Ligase</keyword>
<keyword evidence="6 10" id="KW-0067">ATP-binding</keyword>
<dbReference type="GO" id="GO:0005829">
    <property type="term" value="C:cytosol"/>
    <property type="evidence" value="ECO:0007669"/>
    <property type="project" value="TreeGrafter"/>
</dbReference>
<gene>
    <name evidence="10" type="primary">glyS</name>
    <name evidence="12" type="ORF">SAMN05443244_0656</name>
</gene>
<dbReference type="EMBL" id="FNSD01000001">
    <property type="protein sequence ID" value="SEB46454.1"/>
    <property type="molecule type" value="Genomic_DNA"/>
</dbReference>
<proteinExistence type="inferred from homology"/>
<dbReference type="InterPro" id="IPR015944">
    <property type="entry name" value="Gly-tRNA-synth_bsu"/>
</dbReference>
<reference evidence="12 13" key="1">
    <citation type="submission" date="2016-10" db="EMBL/GenBank/DDBJ databases">
        <authorList>
            <person name="de Groot N.N."/>
        </authorList>
    </citation>
    <scope>NUCLEOTIDE SEQUENCE [LARGE SCALE GENOMIC DNA]</scope>
    <source>
        <strain evidence="12 13">AB35.6</strain>
    </source>
</reference>
<keyword evidence="3 10" id="KW-0963">Cytoplasm</keyword>
<evidence type="ECO:0000256" key="3">
    <source>
        <dbReference type="ARBA" id="ARBA00022490"/>
    </source>
</evidence>
<comment type="subcellular location">
    <subcellularLocation>
        <location evidence="1 10">Cytoplasm</location>
    </subcellularLocation>
</comment>
<dbReference type="GO" id="GO:0004814">
    <property type="term" value="F:arginine-tRNA ligase activity"/>
    <property type="evidence" value="ECO:0007669"/>
    <property type="project" value="InterPro"/>
</dbReference>
<dbReference type="HAMAP" id="MF_00255">
    <property type="entry name" value="Gly_tRNA_synth_beta"/>
    <property type="match status" value="1"/>
</dbReference>
<dbReference type="PANTHER" id="PTHR30075">
    <property type="entry name" value="GLYCYL-TRNA SYNTHETASE"/>
    <property type="match status" value="1"/>
</dbReference>
<sequence>MADFLFEIGLEEVPARMLPAAQAELARRVTDLLTRERLLAEGSVTESFSTPRRIAVLVKGVLAGQADVEEELLGPPVKAAYKDGKPTKAAEAFAEKAGVTVDALRTVTNAKGEYLAATAKRAGRSFAELIQAELPKEIAALYWAKNMRWRPGQPERFVRPIQWMLALLDASVISVEWAGTAASNVTYGHRVLYGYAPITIVSPTEYAHKLYEAKVMANVEHRREKIRKALDKVMRQVEGARWREDHPLVDKVTHLTEWPGIILGSFEAEFLALPEEVLVTVMRDHQNYFAVEDADGKLAPYFLAVLNTEPSEKATEIIRHGNERVLRARFNDARFFYEFDQRVPLADRSALLENVTFQKELGSYAAKSERVRSVAAKLGIIAKEHWLTRPATKEQGSGLDLEALDTAATLAKTDLTTELVKEFTELQGVIGGLYAKAQGHGEVVSQAIYAQYQPVGMDDAIPPTAEGLLLAIADKVDTISGMFGLGLQPTGSKDPFALRRAANGIVKMLAESTLPLTLSEIATAATGADAALCDNVKAFLAERLEWYLREVRGAAYDVVKAVMAANPDDVRDTIARVDAVAAARSSEDFAAIAAAFKRMKNLIDQARAKGETFTPGGHREFLTEPVERTLSEESGRRAAWVEGLRKDGDYKMALATIAELRPYVDQFFEKVMVMAPEPTVRAARLGLLQRILLDYGKVADFSEIVIAG</sequence>
<name>A0A1H4JJF3_9BACT</name>
<comment type="similarity">
    <text evidence="2 10">Belongs to the class-II aminoacyl-tRNA synthetase family.</text>
</comment>
<dbReference type="OrthoDB" id="9775440at2"/>
<dbReference type="NCBIfam" id="TIGR00211">
    <property type="entry name" value="glyS"/>
    <property type="match status" value="1"/>
</dbReference>
<dbReference type="GO" id="GO:0006426">
    <property type="term" value="P:glycyl-tRNA aminoacylation"/>
    <property type="evidence" value="ECO:0007669"/>
    <property type="project" value="UniProtKB-UniRule"/>
</dbReference>
<dbReference type="EC" id="6.1.1.14" evidence="10"/>
<evidence type="ECO:0000256" key="4">
    <source>
        <dbReference type="ARBA" id="ARBA00022598"/>
    </source>
</evidence>
<dbReference type="Pfam" id="PF02092">
    <property type="entry name" value="tRNA_synt_2f"/>
    <property type="match status" value="1"/>
</dbReference>